<dbReference type="RefSeq" id="WP_038074250.1">
    <property type="nucleotide sequence ID" value="NZ_JHEG04000001.1"/>
</dbReference>
<accession>A0A0C1MXH1</accession>
<sequence>MFHEIERELSDGEPWSFRHQPKFPIQLQLLVEQQQGRQDVWEIPEKEALTKKTQIKLYNSQLAE</sequence>
<dbReference type="Proteomes" id="UP000029738">
    <property type="component" value="Unassembled WGS sequence"/>
</dbReference>
<evidence type="ECO:0000313" key="2">
    <source>
        <dbReference type="EMBL" id="KIE07007.1"/>
    </source>
</evidence>
<dbReference type="EMBL" id="JHEG04000001">
    <property type="protein sequence ID" value="KAF3889590.1"/>
    <property type="molecule type" value="Genomic_DNA"/>
</dbReference>
<dbReference type="AlphaFoldDB" id="A0A0C1MXH1"/>
<dbReference type="OrthoDB" id="490964at2"/>
<organism evidence="2">
    <name type="scientific">Tolypothrix bouteillei VB521301</name>
    <dbReference type="NCBI Taxonomy" id="1479485"/>
    <lineage>
        <taxon>Bacteria</taxon>
        <taxon>Bacillati</taxon>
        <taxon>Cyanobacteriota</taxon>
        <taxon>Cyanophyceae</taxon>
        <taxon>Nostocales</taxon>
        <taxon>Tolypothrichaceae</taxon>
        <taxon>Tolypothrix</taxon>
    </lineage>
</organism>
<reference evidence="2" key="1">
    <citation type="journal article" date="2015" name="Genome Announc.">
        <title>Draft Genome Sequence of Tolypothrix boutellei Strain VB521301.</title>
        <authorList>
            <person name="Chandrababunaidu M.M."/>
            <person name="Singh D."/>
            <person name="Sen D."/>
            <person name="Bhan S."/>
            <person name="Das S."/>
            <person name="Gupta A."/>
            <person name="Adhikary S.P."/>
            <person name="Tripathy S."/>
        </authorList>
    </citation>
    <scope>NUCLEOTIDE SEQUENCE</scope>
    <source>
        <strain evidence="2">VB521301</strain>
    </source>
</reference>
<name>A0A0C1MXH1_9CYAN</name>
<keyword evidence="3" id="KW-1185">Reference proteome</keyword>
<dbReference type="EMBL" id="JHEG02000059">
    <property type="protein sequence ID" value="KIE07007.1"/>
    <property type="molecule type" value="Genomic_DNA"/>
</dbReference>
<protein>
    <submittedName>
        <fullName evidence="2">Uncharacterized protein</fullName>
    </submittedName>
</protein>
<evidence type="ECO:0000313" key="1">
    <source>
        <dbReference type="EMBL" id="KAF3889590.1"/>
    </source>
</evidence>
<dbReference type="STRING" id="1479485.DA73_0238000"/>
<proteinExistence type="predicted"/>
<gene>
    <name evidence="2" type="ORF">DA73_0238000</name>
    <name evidence="1" type="ORF">DA73_0400032050</name>
</gene>
<reference evidence="1" key="2">
    <citation type="submission" date="2019-11" db="EMBL/GenBank/DDBJ databases">
        <title>Improved Assembly of Tolypothrix boutellei genome.</title>
        <authorList>
            <person name="Sarangi A.N."/>
            <person name="Mukherjee M."/>
            <person name="Ghosh S."/>
            <person name="Singh D."/>
            <person name="Das A."/>
            <person name="Kant S."/>
            <person name="Prusty A."/>
            <person name="Tripathy S."/>
        </authorList>
    </citation>
    <scope>NUCLEOTIDE SEQUENCE</scope>
    <source>
        <strain evidence="1">VB521301</strain>
    </source>
</reference>
<comment type="caution">
    <text evidence="2">The sequence shown here is derived from an EMBL/GenBank/DDBJ whole genome shotgun (WGS) entry which is preliminary data.</text>
</comment>
<evidence type="ECO:0000313" key="3">
    <source>
        <dbReference type="Proteomes" id="UP000029738"/>
    </source>
</evidence>